<sequence length="658" mass="75254">MSYTYILEAGMRINWNGQSYLIRAFEPDFAVLENSKGQKCTFEPKVIFEDYATGTLKLELKSAPVVYQPLTSQVHIEQAELMNSYLNALDNELNPRSRKVIKKIINKVAKDNNYSAEQVPSDSKLYRWYNSWIENNRSVVPLIVKAKKKRKSQIDQRVFALADQVIWDEYMQLNGVSRAQVFRIYQKRHRETYPDLREISQSRFYELFDELNPVEVTIAREGRDAARKFKRTNLNVFVAEYMGERYETDAVHFNIGIYDATTGNYIGTPIVYISIDVFTRYVTGYSISYSPATGKKKKNSESAADVIALLKNMATPKAHREYLKNTWEYLGLPSYIVCDAGPAFRAKPVISLLAAMKCEHHTTETASPWKKPFVERFNRTLRDHFAKKLPGYMGRRIEDKQFDETLVKMAKLTADEFKESLEKFIVDVYHQNSHRGLDGLSPAQAVSHAQKRTFPALVPNMNTLDVLGGVEFKGTIQTYSGIQKNSLHYQSTELRSLYNRLSRYETKGNPKVTYLYDINDISKIAVIDPDTMEAFSVPCTHPHIECGLSLYEYKANKQAVLEGTYQVLERSTFAAKRNTDSTSANSEPRSSSAKKGTPKGHTISISGHQSDEEMAALIDSQQSRIAKDFSDSLIKENHFEGVTEQKTRRKRSNIRQGE</sequence>
<dbReference type="InterPro" id="IPR012337">
    <property type="entry name" value="RNaseH-like_sf"/>
</dbReference>
<dbReference type="PROSITE" id="PS50994">
    <property type="entry name" value="INTEGRASE"/>
    <property type="match status" value="1"/>
</dbReference>
<evidence type="ECO:0000259" key="2">
    <source>
        <dbReference type="PROSITE" id="PS50994"/>
    </source>
</evidence>
<dbReference type="InterPro" id="IPR036397">
    <property type="entry name" value="RNaseH_sf"/>
</dbReference>
<comment type="caution">
    <text evidence="3">The sequence shown here is derived from an EMBL/GenBank/DDBJ whole genome shotgun (WGS) entry which is preliminary data.</text>
</comment>
<feature type="compositionally biased region" description="Basic residues" evidence="1">
    <location>
        <begin position="647"/>
        <end position="658"/>
    </location>
</feature>
<dbReference type="GO" id="GO:0015074">
    <property type="term" value="P:DNA integration"/>
    <property type="evidence" value="ECO:0007669"/>
    <property type="project" value="InterPro"/>
</dbReference>
<proteinExistence type="predicted"/>
<dbReference type="PATRIC" id="fig|1229493.5.peg.2452"/>
<dbReference type="Proteomes" id="UP000031586">
    <property type="component" value="Unassembled WGS sequence"/>
</dbReference>
<feature type="compositionally biased region" description="Basic and acidic residues" evidence="1">
    <location>
        <begin position="636"/>
        <end position="646"/>
    </location>
</feature>
<feature type="region of interest" description="Disordered" evidence="1">
    <location>
        <begin position="576"/>
        <end position="619"/>
    </location>
</feature>
<dbReference type="Gene3D" id="3.30.420.10">
    <property type="entry name" value="Ribonuclease H-like superfamily/Ribonuclease H"/>
    <property type="match status" value="1"/>
</dbReference>
<gene>
    <name evidence="3" type="ORF">H735_16520</name>
</gene>
<dbReference type="GO" id="GO:0003676">
    <property type="term" value="F:nucleic acid binding"/>
    <property type="evidence" value="ECO:0007669"/>
    <property type="project" value="InterPro"/>
</dbReference>
<feature type="domain" description="Integrase catalytic" evidence="2">
    <location>
        <begin position="236"/>
        <end position="450"/>
    </location>
</feature>
<dbReference type="EMBL" id="JPRD01000026">
    <property type="protein sequence ID" value="KIF52011.1"/>
    <property type="molecule type" value="Genomic_DNA"/>
</dbReference>
<name>A0A0C1ZFX7_9VIBR</name>
<protein>
    <recommendedName>
        <fullName evidence="2">Integrase catalytic domain-containing protein</fullName>
    </recommendedName>
</protein>
<feature type="region of interest" description="Disordered" evidence="1">
    <location>
        <begin position="636"/>
        <end position="658"/>
    </location>
</feature>
<evidence type="ECO:0000313" key="4">
    <source>
        <dbReference type="Proteomes" id="UP000031586"/>
    </source>
</evidence>
<dbReference type="SUPFAM" id="SSF53098">
    <property type="entry name" value="Ribonuclease H-like"/>
    <property type="match status" value="1"/>
</dbReference>
<evidence type="ECO:0000256" key="1">
    <source>
        <dbReference type="SAM" id="MobiDB-lite"/>
    </source>
</evidence>
<reference evidence="3 4" key="1">
    <citation type="submission" date="2014-07" db="EMBL/GenBank/DDBJ databases">
        <title>Unique and conserved regions in Vibrio harveyi and related species in comparison with the shrimp pathogen Vibrio harveyi CAIM 1792.</title>
        <authorList>
            <person name="Espinoza-Valles I."/>
            <person name="Vora G."/>
            <person name="Leekitcharoenphon P."/>
            <person name="Ussery D."/>
            <person name="Hoj L."/>
            <person name="Gomez-Gil B."/>
        </authorList>
    </citation>
    <scope>NUCLEOTIDE SEQUENCE [LARGE SCALE GENOMIC DNA]</scope>
    <source>
        <strain evidence="4">CAIM 1854 / LMG 25443</strain>
    </source>
</reference>
<feature type="compositionally biased region" description="Polar residues" evidence="1">
    <location>
        <begin position="580"/>
        <end position="594"/>
    </location>
</feature>
<accession>A0A0C1ZFX7</accession>
<evidence type="ECO:0000313" key="3">
    <source>
        <dbReference type="EMBL" id="KIF52011.1"/>
    </source>
</evidence>
<dbReference type="AlphaFoldDB" id="A0A0C1ZFX7"/>
<dbReference type="InterPro" id="IPR001584">
    <property type="entry name" value="Integrase_cat-core"/>
</dbReference>
<organism evidence="3 4">
    <name type="scientific">Vibrio owensii CAIM 1854 = LMG 25443</name>
    <dbReference type="NCBI Taxonomy" id="1229493"/>
    <lineage>
        <taxon>Bacteria</taxon>
        <taxon>Pseudomonadati</taxon>
        <taxon>Pseudomonadota</taxon>
        <taxon>Gammaproteobacteria</taxon>
        <taxon>Vibrionales</taxon>
        <taxon>Vibrionaceae</taxon>
        <taxon>Vibrio</taxon>
    </lineage>
</organism>